<name>A0ABM5CY22_VICPA</name>
<sequence length="307" mass="34489">MNVADPKAFHSDFKTKDPWTTQTRCTIALIQPHTCSIGKMPNWSLVLQMYCVWPWAISVISTARPVWLLYHLYTVRFALLIRPTTSHNALQIHETQRVPSSIAPSLTDRCLCYLKFGSWDLGLRINCGDILSWFLSPVSQTSDVHSCKSQHITFYPMSPVRLIVCVQVKHSFTLVAPSPGVRPCTGFRSLLCLLLLPGVLRPHPVFGSNRHLFRMCPVPRAGRQGPWTRSWRREFRKFLKSTLALRMFLPVSARFNMSHECLLSLVSSTAVSTPVFSIVAEHLSSVCSHLSSISAASFSASFSSCLP</sequence>
<organism evidence="1 2">
    <name type="scientific">Vicugna pacos</name>
    <name type="common">Alpaca</name>
    <name type="synonym">Lama pacos</name>
    <dbReference type="NCBI Taxonomy" id="30538"/>
    <lineage>
        <taxon>Eukaryota</taxon>
        <taxon>Metazoa</taxon>
        <taxon>Chordata</taxon>
        <taxon>Craniata</taxon>
        <taxon>Vertebrata</taxon>
        <taxon>Euteleostomi</taxon>
        <taxon>Mammalia</taxon>
        <taxon>Eutheria</taxon>
        <taxon>Laurasiatheria</taxon>
        <taxon>Artiodactyla</taxon>
        <taxon>Tylopoda</taxon>
        <taxon>Camelidae</taxon>
        <taxon>Vicugna</taxon>
    </lineage>
</organism>
<dbReference type="RefSeq" id="XP_072813543.1">
    <property type="nucleotide sequence ID" value="XM_072957442.1"/>
</dbReference>
<evidence type="ECO:0000313" key="1">
    <source>
        <dbReference type="Proteomes" id="UP001652581"/>
    </source>
</evidence>
<reference evidence="2" key="1">
    <citation type="submission" date="2025-08" db="UniProtKB">
        <authorList>
            <consortium name="RefSeq"/>
        </authorList>
    </citation>
    <scope>IDENTIFICATION</scope>
</reference>
<gene>
    <name evidence="2" type="primary">LOC140693816</name>
</gene>
<protein>
    <submittedName>
        <fullName evidence="2">Uncharacterized protein</fullName>
    </submittedName>
</protein>
<dbReference type="Proteomes" id="UP001652581">
    <property type="component" value="Unplaced"/>
</dbReference>
<accession>A0ABM5CY22</accession>
<proteinExistence type="predicted"/>
<keyword evidence="1" id="KW-1185">Reference proteome</keyword>
<evidence type="ECO:0000313" key="2">
    <source>
        <dbReference type="RefSeq" id="XP_072813543.1"/>
    </source>
</evidence>
<dbReference type="GeneID" id="140693816"/>